<name>X1DM55_9ZZZZ</name>
<proteinExistence type="predicted"/>
<sequence>FHLIFLISIILFSILIFTKKKIYKGENPNLEHEKLVENNFNNT</sequence>
<evidence type="ECO:0000313" key="1">
    <source>
        <dbReference type="EMBL" id="GAH09360.1"/>
    </source>
</evidence>
<gene>
    <name evidence="1" type="ORF">S01H4_61252</name>
</gene>
<dbReference type="AlphaFoldDB" id="X1DM55"/>
<dbReference type="EMBL" id="BART01036278">
    <property type="protein sequence ID" value="GAH09360.1"/>
    <property type="molecule type" value="Genomic_DNA"/>
</dbReference>
<organism evidence="1">
    <name type="scientific">marine sediment metagenome</name>
    <dbReference type="NCBI Taxonomy" id="412755"/>
    <lineage>
        <taxon>unclassified sequences</taxon>
        <taxon>metagenomes</taxon>
        <taxon>ecological metagenomes</taxon>
    </lineage>
</organism>
<feature type="non-terminal residue" evidence="1">
    <location>
        <position position="1"/>
    </location>
</feature>
<accession>X1DM55</accession>
<comment type="caution">
    <text evidence="1">The sequence shown here is derived from an EMBL/GenBank/DDBJ whole genome shotgun (WGS) entry which is preliminary data.</text>
</comment>
<reference evidence="1" key="1">
    <citation type="journal article" date="2014" name="Front. Microbiol.">
        <title>High frequency of phylogenetically diverse reductive dehalogenase-homologous genes in deep subseafloor sedimentary metagenomes.</title>
        <authorList>
            <person name="Kawai M."/>
            <person name="Futagami T."/>
            <person name="Toyoda A."/>
            <person name="Takaki Y."/>
            <person name="Nishi S."/>
            <person name="Hori S."/>
            <person name="Arai W."/>
            <person name="Tsubouchi T."/>
            <person name="Morono Y."/>
            <person name="Uchiyama I."/>
            <person name="Ito T."/>
            <person name="Fujiyama A."/>
            <person name="Inagaki F."/>
            <person name="Takami H."/>
        </authorList>
    </citation>
    <scope>NUCLEOTIDE SEQUENCE</scope>
    <source>
        <strain evidence="1">Expedition CK06-06</strain>
    </source>
</reference>
<protein>
    <submittedName>
        <fullName evidence="1">Uncharacterized protein</fullName>
    </submittedName>
</protein>